<dbReference type="InterPro" id="IPR042228">
    <property type="entry name" value="Dynein_linker_3"/>
</dbReference>
<evidence type="ECO:0000256" key="10">
    <source>
        <dbReference type="ARBA" id="ARBA00023175"/>
    </source>
</evidence>
<dbReference type="InterPro" id="IPR041589">
    <property type="entry name" value="DNAH3_AAA_lid_1"/>
</dbReference>
<dbReference type="Pfam" id="PF17852">
    <property type="entry name" value="Dynein_AAA_lid"/>
    <property type="match status" value="1"/>
</dbReference>
<dbReference type="InterPro" id="IPR026983">
    <property type="entry name" value="DHC"/>
</dbReference>
<keyword evidence="5" id="KW-0547">Nucleotide-binding</keyword>
<evidence type="ECO:0000256" key="2">
    <source>
        <dbReference type="ARBA" id="ARBA00008887"/>
    </source>
</evidence>
<reference evidence="14 15" key="1">
    <citation type="journal article" date="2021" name="Elife">
        <title>Chloroplast acquisition without the gene transfer in kleptoplastic sea slugs, Plakobranchus ocellatus.</title>
        <authorList>
            <person name="Maeda T."/>
            <person name="Takahashi S."/>
            <person name="Yoshida T."/>
            <person name="Shimamura S."/>
            <person name="Takaki Y."/>
            <person name="Nagai Y."/>
            <person name="Toyoda A."/>
            <person name="Suzuki Y."/>
            <person name="Arimoto A."/>
            <person name="Ishii H."/>
            <person name="Satoh N."/>
            <person name="Nishiyama T."/>
            <person name="Hasebe M."/>
            <person name="Maruyama T."/>
            <person name="Minagawa J."/>
            <person name="Obokata J."/>
            <person name="Shigenobu S."/>
        </authorList>
    </citation>
    <scope>NUCLEOTIDE SEQUENCE [LARGE SCALE GENOMIC DNA]</scope>
</reference>
<evidence type="ECO:0000256" key="9">
    <source>
        <dbReference type="ARBA" id="ARBA00023069"/>
    </source>
</evidence>
<dbReference type="PANTHER" id="PTHR22878">
    <property type="entry name" value="DYNEIN HEAVY CHAIN 6, AXONEMAL-LIKE-RELATED"/>
    <property type="match status" value="1"/>
</dbReference>
<dbReference type="Gene3D" id="1.10.8.710">
    <property type="match status" value="1"/>
</dbReference>
<evidence type="ECO:0000259" key="13">
    <source>
        <dbReference type="SMART" id="SM00382"/>
    </source>
</evidence>
<dbReference type="GO" id="GO:0051959">
    <property type="term" value="F:dynein light intermediate chain binding"/>
    <property type="evidence" value="ECO:0007669"/>
    <property type="project" value="InterPro"/>
</dbReference>
<comment type="similarity">
    <text evidence="2">Belongs to the dynein heavy chain family.</text>
</comment>
<keyword evidence="11" id="KW-0206">Cytoskeleton</keyword>
<dbReference type="GO" id="GO:0030286">
    <property type="term" value="C:dynein complex"/>
    <property type="evidence" value="ECO:0007669"/>
    <property type="project" value="UniProtKB-KW"/>
</dbReference>
<dbReference type="InterPro" id="IPR041466">
    <property type="entry name" value="Dynein_AAA5_ext"/>
</dbReference>
<dbReference type="Proteomes" id="UP000762676">
    <property type="component" value="Unassembled WGS sequence"/>
</dbReference>
<dbReference type="Pfam" id="PF12775">
    <property type="entry name" value="AAA_7"/>
    <property type="match status" value="1"/>
</dbReference>
<dbReference type="Gene3D" id="3.40.50.300">
    <property type="entry name" value="P-loop containing nucleotide triphosphate hydrolases"/>
    <property type="match status" value="3"/>
</dbReference>
<evidence type="ECO:0000256" key="8">
    <source>
        <dbReference type="ARBA" id="ARBA00023054"/>
    </source>
</evidence>
<keyword evidence="15" id="KW-1185">Reference proteome</keyword>
<dbReference type="FunFam" id="1.10.472.130:FF:000006">
    <property type="entry name" value="Dynein axonemal heavy chain 1"/>
    <property type="match status" value="1"/>
</dbReference>
<keyword evidence="8" id="KW-0175">Coiled coil</keyword>
<keyword evidence="12" id="KW-0966">Cell projection</keyword>
<evidence type="ECO:0000256" key="1">
    <source>
        <dbReference type="ARBA" id="ARBA00004430"/>
    </source>
</evidence>
<dbReference type="FunFam" id="1.20.140.100:FF:000004">
    <property type="entry name" value="Dynein axonemal heavy chain 6"/>
    <property type="match status" value="1"/>
</dbReference>
<dbReference type="Gene3D" id="1.20.140.100">
    <property type="entry name" value="Dynein heavy chain, N-terminal domain 2"/>
    <property type="match status" value="1"/>
</dbReference>
<keyword evidence="6" id="KW-0067">ATP-binding</keyword>
<protein>
    <submittedName>
        <fullName evidence="14">Dynein heavy chain 1, axonemal-like</fullName>
    </submittedName>
</protein>
<organism evidence="14 15">
    <name type="scientific">Elysia marginata</name>
    <dbReference type="NCBI Taxonomy" id="1093978"/>
    <lineage>
        <taxon>Eukaryota</taxon>
        <taxon>Metazoa</taxon>
        <taxon>Spiralia</taxon>
        <taxon>Lophotrochozoa</taxon>
        <taxon>Mollusca</taxon>
        <taxon>Gastropoda</taxon>
        <taxon>Heterobranchia</taxon>
        <taxon>Euthyneura</taxon>
        <taxon>Panpulmonata</taxon>
        <taxon>Sacoglossa</taxon>
        <taxon>Placobranchoidea</taxon>
        <taxon>Plakobranchidae</taxon>
        <taxon>Elysia</taxon>
    </lineage>
</organism>
<evidence type="ECO:0000256" key="7">
    <source>
        <dbReference type="ARBA" id="ARBA00023017"/>
    </source>
</evidence>
<dbReference type="Gene3D" id="1.20.920.30">
    <property type="match status" value="1"/>
</dbReference>
<dbReference type="Pfam" id="PF08393">
    <property type="entry name" value="DHC_N2"/>
    <property type="match status" value="1"/>
</dbReference>
<keyword evidence="4" id="KW-0493">Microtubule</keyword>
<keyword evidence="10" id="KW-0505">Motor protein</keyword>
<keyword evidence="3" id="KW-0963">Cytoplasm</keyword>
<evidence type="ECO:0000256" key="11">
    <source>
        <dbReference type="ARBA" id="ARBA00023212"/>
    </source>
</evidence>
<dbReference type="InterPro" id="IPR013602">
    <property type="entry name" value="Dynein_heavy_linker"/>
</dbReference>
<dbReference type="GO" id="GO:0045505">
    <property type="term" value="F:dynein intermediate chain binding"/>
    <property type="evidence" value="ECO:0007669"/>
    <property type="project" value="InterPro"/>
</dbReference>
<sequence>MHLQEKDIIEAIVPSNITIGPFFVNTELTRQALGKKRKALGNAVLELLARKLRTQADDACEEFKSISRKLYDKPNTIEELSDMREWIKGIPDRLKEHHELIDKAMTDYELIEEFYYNLSTDDFNAKWTTIGWPHKIENQMDQTLLQLDEDEERFRKLQQSDQTNFEDRLDGLQMAVAGMSAYSEIGRAHEVANEMRRINKQLKEAQGLAVIYNNRERLFGQPVTNDFEPYRNLWVTVSDWQRWQESWMHDPLTAINAEEVEKNVNDSFKIMHKSVKIFNEIPNVQDVASEIKKMIEDFRPYIPLIQGLRNPGMRNRHWEQLSEDLGFPVRPKKDLTFQKCLEMKLQEHVATIAKVAEVAGKEYSIEQLLDDHIVMTQSMSFSPFKKPFEDRISNWESKLRTTQDVLDEWLNCQRAWLYLEPIFSSEDINRQLPVESKRYQTMERIWRQLMKTAKENPQVITLCPDNRLLDNLRECNKLLEQVQKGLSEYLETKRNSFPRFYFLSDDELLEILSQTKDPTAVQPHLRKCFENIARLKFEEDLKITKMYSGEGECVDFRETLYPTGNVEDWMLEIERVMKESLRMIIKDSLKDYQETARTDWVLKWPGQVVIAGCQTYWSSEVTAELGRDNLKEHFKMMLTQLDDLRNLVRQDISKIGRMTLSALIVIEVHARDVVQKMVDEGINDANDFEWISQLRYYWLEDENLYQRAVNAEFPYGYEYLGNTGRLVITPLTDRCYLTLTGALHLKFGGAPAGPAGTGKTETTKDLAKAFAIQCVVFNCSDQLDFMAMGKFFKGLASAGAWACFDEFNRIDIEVLSVVAQQITTIQKAQADRVDRFIFEGVELVLKPSCAVFITMNPGYAGRTELPDNLKALFRPVAMMVPDYALIAEISLFSFGFSNARALSQKIVTTFKLSSEQLSSQDHYDFGMRAVKSVISAAGNLKRMYPDMEEASHELIALRAIRDVNVPKFLVDDLKLFSGIVSDLFPNIKEEAIDYGDLETSLRKSCIKNGLKDVDGFIKKCIQLFETTVVRHGLMLVGPTCSGKTKCYEMLQKAQTALKGQPSPAMTDFQATHAYVLNPKSITMGQLYGEFDLLTHEWTDGILSTLIRVGAASTDEDKRWFLFDGPVDAVWIENMNTHMTMMFEVADLAVASPATVSRCGMVYLEPSYIGLDPFVECWLKKVPEVIWQYKDKLEELFNFFMQPAIKFLRSEMREIVPTVDGALVFSLLKLLECFFEPFMPKEGDQPIPEARLARLSELIEPWFVFALVWSIGATCDNDSRKKFSDWLRIKMKEANITMMFPETGLVYDYTLDDGGIFNSEPSSLDDDEETEIKKMQWRNWMSGQAQFTVAPDTKYSDIIVPTIDTIRNAKVLEMLASNKKTVLCVGPTGTGKTLTISDKLSRNMPKEYVPDFIIFSAKTSANQTQDLIDGKLDKRRKGVFGPPLGKYFVFFIDDLNMPALEVYGAQPPIELIRQYMDFKGWYDRKAIGEFRNLVDVNFVCAMGPPGGGRNPVTARLLRHFNYLAFTEMEDTSKFRIFRAIFASYLDGVPSAKDYCDQMVTTCINMYSTIQTQLLPTPAKSHYTFNLRDLSKVFQGILMCHQESIS</sequence>
<dbReference type="InterPro" id="IPR035699">
    <property type="entry name" value="AAA_6"/>
</dbReference>
<gene>
    <name evidence="14" type="ORF">ElyMa_005798600</name>
</gene>
<dbReference type="Gene3D" id="3.20.180.20">
    <property type="entry name" value="Dynein heavy chain, N-terminal domain 2"/>
    <property type="match status" value="1"/>
</dbReference>
<dbReference type="PANTHER" id="PTHR22878:SF73">
    <property type="entry name" value="DYNEIN AXONEMAL HEAVY CHAIN 1"/>
    <property type="match status" value="1"/>
</dbReference>
<evidence type="ECO:0000256" key="4">
    <source>
        <dbReference type="ARBA" id="ARBA00022701"/>
    </source>
</evidence>
<dbReference type="InterPro" id="IPR027417">
    <property type="entry name" value="P-loop_NTPase"/>
</dbReference>
<dbReference type="FunFam" id="3.20.180.20:FF:000003">
    <property type="entry name" value="Dynein heavy chain 12, axonemal"/>
    <property type="match status" value="1"/>
</dbReference>
<dbReference type="SUPFAM" id="SSF52540">
    <property type="entry name" value="P-loop containing nucleoside triphosphate hydrolases"/>
    <property type="match status" value="3"/>
</dbReference>
<dbReference type="InterPro" id="IPR042222">
    <property type="entry name" value="Dynein_2_N"/>
</dbReference>
<dbReference type="SMART" id="SM00382">
    <property type="entry name" value="AAA"/>
    <property type="match status" value="2"/>
</dbReference>
<dbReference type="FunFam" id="1.10.8.710:FF:000004">
    <property type="entry name" value="Dynein axonemal heavy chain 6"/>
    <property type="match status" value="1"/>
</dbReference>
<dbReference type="EMBL" id="BMAT01011637">
    <property type="protein sequence ID" value="GFR76352.1"/>
    <property type="molecule type" value="Genomic_DNA"/>
</dbReference>
<dbReference type="Gene3D" id="1.20.58.1120">
    <property type="match status" value="1"/>
</dbReference>
<dbReference type="GO" id="GO:0005930">
    <property type="term" value="C:axoneme"/>
    <property type="evidence" value="ECO:0007669"/>
    <property type="project" value="UniProtKB-SubCell"/>
</dbReference>
<comment type="caution">
    <text evidence="14">The sequence shown here is derived from an EMBL/GenBank/DDBJ whole genome shotgun (WGS) entry which is preliminary data.</text>
</comment>
<feature type="non-terminal residue" evidence="14">
    <location>
        <position position="1604"/>
    </location>
</feature>
<dbReference type="InterPro" id="IPR043157">
    <property type="entry name" value="Dynein_AAA1S"/>
</dbReference>
<dbReference type="Pfam" id="PF17857">
    <property type="entry name" value="AAA_lid_1"/>
    <property type="match status" value="1"/>
</dbReference>
<name>A0AAV4FSP6_9GAST</name>
<evidence type="ECO:0000256" key="12">
    <source>
        <dbReference type="ARBA" id="ARBA00023273"/>
    </source>
</evidence>
<evidence type="ECO:0000256" key="5">
    <source>
        <dbReference type="ARBA" id="ARBA00022741"/>
    </source>
</evidence>
<dbReference type="GO" id="GO:0007018">
    <property type="term" value="P:microtubule-based movement"/>
    <property type="evidence" value="ECO:0007669"/>
    <property type="project" value="InterPro"/>
</dbReference>
<keyword evidence="7" id="KW-0243">Dynein</keyword>
<evidence type="ECO:0000256" key="3">
    <source>
        <dbReference type="ARBA" id="ARBA00022490"/>
    </source>
</evidence>
<dbReference type="InterPro" id="IPR003593">
    <property type="entry name" value="AAA+_ATPase"/>
</dbReference>
<dbReference type="GO" id="GO:0005874">
    <property type="term" value="C:microtubule"/>
    <property type="evidence" value="ECO:0007669"/>
    <property type="project" value="UniProtKB-KW"/>
</dbReference>
<dbReference type="Gene3D" id="1.10.472.130">
    <property type="match status" value="1"/>
</dbReference>
<evidence type="ECO:0000313" key="14">
    <source>
        <dbReference type="EMBL" id="GFR76352.1"/>
    </source>
</evidence>
<dbReference type="FunFam" id="3.40.50.300:FF:000044">
    <property type="entry name" value="Dynein heavy chain 5, axonemal"/>
    <property type="match status" value="1"/>
</dbReference>
<comment type="subcellular location">
    <subcellularLocation>
        <location evidence="1">Cytoplasm</location>
        <location evidence="1">Cytoskeleton</location>
        <location evidence="1">Cilium axoneme</location>
    </subcellularLocation>
</comment>
<evidence type="ECO:0000256" key="6">
    <source>
        <dbReference type="ARBA" id="ARBA00022840"/>
    </source>
</evidence>
<keyword evidence="9" id="KW-0969">Cilium</keyword>
<feature type="domain" description="AAA+ ATPase" evidence="13">
    <location>
        <begin position="745"/>
        <end position="884"/>
    </location>
</feature>
<dbReference type="FunFam" id="1.20.58.1120:FF:000005">
    <property type="entry name" value="Dynein, axonemal, heavy chain 12"/>
    <property type="match status" value="1"/>
</dbReference>
<proteinExistence type="inferred from homology"/>
<dbReference type="GO" id="GO:0005524">
    <property type="term" value="F:ATP binding"/>
    <property type="evidence" value="ECO:0007669"/>
    <property type="project" value="UniProtKB-KW"/>
</dbReference>
<dbReference type="Pfam" id="PF12774">
    <property type="entry name" value="AAA_6"/>
    <property type="match status" value="1"/>
</dbReference>
<accession>A0AAV4FSP6</accession>
<feature type="domain" description="AAA+ ATPase" evidence="13">
    <location>
        <begin position="1377"/>
        <end position="1525"/>
    </location>
</feature>
<evidence type="ECO:0000313" key="15">
    <source>
        <dbReference type="Proteomes" id="UP000762676"/>
    </source>
</evidence>